<evidence type="ECO:0000256" key="1">
    <source>
        <dbReference type="SAM" id="Phobius"/>
    </source>
</evidence>
<reference evidence="2" key="3">
    <citation type="submission" date="2015-04" db="UniProtKB">
        <authorList>
            <consortium name="EnsemblPlants"/>
        </authorList>
    </citation>
    <scope>IDENTIFICATION</scope>
</reference>
<keyword evidence="1" id="KW-1133">Transmembrane helix</keyword>
<dbReference type="Gramene" id="LPERR07G22630.1">
    <property type="protein sequence ID" value="LPERR07G22630.1"/>
    <property type="gene ID" value="LPERR07G22630"/>
</dbReference>
<protein>
    <submittedName>
        <fullName evidence="2">Uncharacterized protein</fullName>
    </submittedName>
</protein>
<dbReference type="Proteomes" id="UP000032180">
    <property type="component" value="Chromosome 7"/>
</dbReference>
<reference evidence="3" key="2">
    <citation type="submission" date="2013-12" db="EMBL/GenBank/DDBJ databases">
        <authorList>
            <person name="Yu Y."/>
            <person name="Lee S."/>
            <person name="de Baynast K."/>
            <person name="Wissotski M."/>
            <person name="Liu L."/>
            <person name="Talag J."/>
            <person name="Goicoechea J."/>
            <person name="Angelova A."/>
            <person name="Jetty R."/>
            <person name="Kudrna D."/>
            <person name="Golser W."/>
            <person name="Rivera L."/>
            <person name="Zhang J."/>
            <person name="Wing R."/>
        </authorList>
    </citation>
    <scope>NUCLEOTIDE SEQUENCE</scope>
</reference>
<dbReference type="HOGENOM" id="CLU_2501205_0_0_1"/>
<evidence type="ECO:0000313" key="3">
    <source>
        <dbReference type="Proteomes" id="UP000032180"/>
    </source>
</evidence>
<reference evidence="2 3" key="1">
    <citation type="submission" date="2012-08" db="EMBL/GenBank/DDBJ databases">
        <title>Oryza genome evolution.</title>
        <authorList>
            <person name="Wing R.A."/>
        </authorList>
    </citation>
    <scope>NUCLEOTIDE SEQUENCE</scope>
</reference>
<accession>A0A0D9X2R4</accession>
<dbReference type="EnsemblPlants" id="LPERR07G22630.1">
    <property type="protein sequence ID" value="LPERR07G22630.1"/>
    <property type="gene ID" value="LPERR07G22630"/>
</dbReference>
<proteinExistence type="predicted"/>
<dbReference type="AlphaFoldDB" id="A0A0D9X2R4"/>
<evidence type="ECO:0000313" key="2">
    <source>
        <dbReference type="EnsemblPlants" id="LPERR07G22630.1"/>
    </source>
</evidence>
<keyword evidence="3" id="KW-1185">Reference proteome</keyword>
<keyword evidence="1" id="KW-0812">Transmembrane</keyword>
<sequence length="86" mass="9413">MVSSVLQPATVSAAVWPGFLASSRRSAATQLQVHSQTVPGAFLFAKVQVPLQKQLLQLQADLQLFLLLIMINPADISLILFKMRLP</sequence>
<organism evidence="2 3">
    <name type="scientific">Leersia perrieri</name>
    <dbReference type="NCBI Taxonomy" id="77586"/>
    <lineage>
        <taxon>Eukaryota</taxon>
        <taxon>Viridiplantae</taxon>
        <taxon>Streptophyta</taxon>
        <taxon>Embryophyta</taxon>
        <taxon>Tracheophyta</taxon>
        <taxon>Spermatophyta</taxon>
        <taxon>Magnoliopsida</taxon>
        <taxon>Liliopsida</taxon>
        <taxon>Poales</taxon>
        <taxon>Poaceae</taxon>
        <taxon>BOP clade</taxon>
        <taxon>Oryzoideae</taxon>
        <taxon>Oryzeae</taxon>
        <taxon>Oryzinae</taxon>
        <taxon>Leersia</taxon>
    </lineage>
</organism>
<keyword evidence="1" id="KW-0472">Membrane</keyword>
<name>A0A0D9X2R4_9ORYZ</name>
<feature type="transmembrane region" description="Helical" evidence="1">
    <location>
        <begin position="62"/>
        <end position="81"/>
    </location>
</feature>